<dbReference type="RefSeq" id="WP_272088593.1">
    <property type="nucleotide sequence ID" value="NZ_JAQNDL010000002.1"/>
</dbReference>
<dbReference type="EMBL" id="JAQNDL010000002">
    <property type="protein sequence ID" value="MDC0720101.1"/>
    <property type="molecule type" value="Genomic_DNA"/>
</dbReference>
<proteinExistence type="predicted"/>
<organism evidence="1 2">
    <name type="scientific">Nannocystis bainbridge</name>
    <dbReference type="NCBI Taxonomy" id="2995303"/>
    <lineage>
        <taxon>Bacteria</taxon>
        <taxon>Pseudomonadati</taxon>
        <taxon>Myxococcota</taxon>
        <taxon>Polyangia</taxon>
        <taxon>Nannocystales</taxon>
        <taxon>Nannocystaceae</taxon>
        <taxon>Nannocystis</taxon>
    </lineage>
</organism>
<dbReference type="InterPro" id="IPR018775">
    <property type="entry name" value="RlaP"/>
</dbReference>
<name>A0ABT5E2K3_9BACT</name>
<dbReference type="PANTHER" id="PTHR34817">
    <property type="entry name" value="NUCLEOTIDYLTRANSFERASE"/>
    <property type="match status" value="1"/>
</dbReference>
<gene>
    <name evidence="1" type="ORF">POL25_24595</name>
</gene>
<dbReference type="Proteomes" id="UP001221686">
    <property type="component" value="Unassembled WGS sequence"/>
</dbReference>
<dbReference type="Pfam" id="PF10127">
    <property type="entry name" value="RlaP"/>
    <property type="match status" value="1"/>
</dbReference>
<keyword evidence="2" id="KW-1185">Reference proteome</keyword>
<reference evidence="1 2" key="1">
    <citation type="submission" date="2022-11" db="EMBL/GenBank/DDBJ databases">
        <title>Minimal conservation of predation-associated metabolite biosynthetic gene clusters underscores biosynthetic potential of Myxococcota including descriptions for ten novel species: Archangium lansinium sp. nov., Myxococcus landrumus sp. nov., Nannocystis bai.</title>
        <authorList>
            <person name="Ahearne A."/>
            <person name="Stevens C."/>
            <person name="Dowd S."/>
        </authorList>
    </citation>
    <scope>NUCLEOTIDE SEQUENCE [LARGE SCALE GENOMIC DNA]</scope>
    <source>
        <strain evidence="1 2">BB15-2</strain>
    </source>
</reference>
<comment type="caution">
    <text evidence="1">The sequence shown here is derived from an EMBL/GenBank/DDBJ whole genome shotgun (WGS) entry which is preliminary data.</text>
</comment>
<sequence>MSRKTLMTLDLPPNALPDLELGRRFILTCAVPGDVFQCGVTGSHNYGFSSPDSDLDLKGVFIAPTRALLGLHRPGDAVERLTEFEGLECDLSLTEVGRALALLLAGNGNMIERLLSPFQLYESPEIEELQALARGAVSRRFIRHYQGFFRGMCREHDREPVPRAKSLLYAYRVALTGVHLLRTGELEADLRRLAPLYGYDDALSLIRIKVEGTEKGAVTQEIDALHRAAWPRLEADLQAALEHSPLPADPPNEVACEAWLVELRRRRL</sequence>
<protein>
    <submittedName>
        <fullName evidence="1">Nucleotidyltransferase domain-containing protein</fullName>
    </submittedName>
</protein>
<evidence type="ECO:0000313" key="1">
    <source>
        <dbReference type="EMBL" id="MDC0720101.1"/>
    </source>
</evidence>
<accession>A0ABT5E2K3</accession>
<dbReference type="PANTHER" id="PTHR34817:SF1">
    <property type="entry name" value="NUCLEOTIDYLTRANSFERASE"/>
    <property type="match status" value="1"/>
</dbReference>
<dbReference type="PROSITE" id="PS50096">
    <property type="entry name" value="IQ"/>
    <property type="match status" value="1"/>
</dbReference>
<evidence type="ECO:0000313" key="2">
    <source>
        <dbReference type="Proteomes" id="UP001221686"/>
    </source>
</evidence>